<dbReference type="InterPro" id="IPR050366">
    <property type="entry name" value="BP-dependent_transpt_permease"/>
</dbReference>
<keyword evidence="10" id="KW-1185">Reference proteome</keyword>
<evidence type="ECO:0000256" key="4">
    <source>
        <dbReference type="ARBA" id="ARBA00022692"/>
    </source>
</evidence>
<dbReference type="KEGG" id="mbet:N8K70_16195"/>
<dbReference type="SUPFAM" id="SSF161098">
    <property type="entry name" value="MetI-like"/>
    <property type="match status" value="1"/>
</dbReference>
<evidence type="ECO:0000256" key="2">
    <source>
        <dbReference type="ARBA" id="ARBA00022448"/>
    </source>
</evidence>
<name>A0AA97FGT8_9MICO</name>
<dbReference type="CDD" id="cd06261">
    <property type="entry name" value="TM_PBP2"/>
    <property type="match status" value="1"/>
</dbReference>
<dbReference type="GO" id="GO:0005886">
    <property type="term" value="C:plasma membrane"/>
    <property type="evidence" value="ECO:0007669"/>
    <property type="project" value="UniProtKB-SubCell"/>
</dbReference>
<feature type="transmembrane region" description="Helical" evidence="7">
    <location>
        <begin position="161"/>
        <end position="178"/>
    </location>
</feature>
<feature type="transmembrane region" description="Helical" evidence="7">
    <location>
        <begin position="259"/>
        <end position="279"/>
    </location>
</feature>
<sequence length="298" mass="30741">MTLTTLPAAQDADGLIPSSPDRRRGRVGAALRHTGLVLAVAVLATVVAWAFLPSLFAPADPLLGVGADKLLPPGAGHLFGTDQLGRDLFSRVVHGASLSLAGAVTAVATAIVVGSALGLLAGYLGGWVDDAIMRLTDVFLAVPNILMSMAIITIMGRGATAVALAVGLAGIGGIARTMRSEVLKVKVADYVEASRAGGARWWEIAAHHVLPNARGPIVVLIAIEFGQALLAIAGLSFLGYGEPPPAPEWGALVSGGRDYLATSWWLVTLPGLVIVAVVLSTDQVSRVIQARYAQRSGR</sequence>
<protein>
    <submittedName>
        <fullName evidence="9">ABC transporter permease</fullName>
    </submittedName>
</protein>
<dbReference type="InterPro" id="IPR000515">
    <property type="entry name" value="MetI-like"/>
</dbReference>
<feature type="transmembrane region" description="Helical" evidence="7">
    <location>
        <begin position="135"/>
        <end position="155"/>
    </location>
</feature>
<dbReference type="Proteomes" id="UP001305498">
    <property type="component" value="Chromosome"/>
</dbReference>
<keyword evidence="6 7" id="KW-0472">Membrane</keyword>
<evidence type="ECO:0000256" key="1">
    <source>
        <dbReference type="ARBA" id="ARBA00004651"/>
    </source>
</evidence>
<keyword evidence="5 7" id="KW-1133">Transmembrane helix</keyword>
<keyword evidence="3" id="KW-1003">Cell membrane</keyword>
<comment type="similarity">
    <text evidence="7">Belongs to the binding-protein-dependent transport system permease family.</text>
</comment>
<keyword evidence="4 7" id="KW-0812">Transmembrane</keyword>
<evidence type="ECO:0000256" key="3">
    <source>
        <dbReference type="ARBA" id="ARBA00022475"/>
    </source>
</evidence>
<dbReference type="Gene3D" id="1.10.3720.10">
    <property type="entry name" value="MetI-like"/>
    <property type="match status" value="1"/>
</dbReference>
<evidence type="ECO:0000313" key="10">
    <source>
        <dbReference type="Proteomes" id="UP001305498"/>
    </source>
</evidence>
<evidence type="ECO:0000256" key="6">
    <source>
        <dbReference type="ARBA" id="ARBA00023136"/>
    </source>
</evidence>
<dbReference type="GO" id="GO:0055085">
    <property type="term" value="P:transmembrane transport"/>
    <property type="evidence" value="ECO:0007669"/>
    <property type="project" value="InterPro"/>
</dbReference>
<evidence type="ECO:0000259" key="8">
    <source>
        <dbReference type="PROSITE" id="PS50928"/>
    </source>
</evidence>
<proteinExistence type="inferred from homology"/>
<dbReference type="Pfam" id="PF00528">
    <property type="entry name" value="BPD_transp_1"/>
    <property type="match status" value="1"/>
</dbReference>
<dbReference type="InterPro" id="IPR035906">
    <property type="entry name" value="MetI-like_sf"/>
</dbReference>
<evidence type="ECO:0000256" key="5">
    <source>
        <dbReference type="ARBA" id="ARBA00022989"/>
    </source>
</evidence>
<dbReference type="PROSITE" id="PS50928">
    <property type="entry name" value="ABC_TM1"/>
    <property type="match status" value="1"/>
</dbReference>
<dbReference type="RefSeq" id="WP_317139385.1">
    <property type="nucleotide sequence ID" value="NZ_CP118157.1"/>
</dbReference>
<feature type="transmembrane region" description="Helical" evidence="7">
    <location>
        <begin position="217"/>
        <end position="239"/>
    </location>
</feature>
<dbReference type="PANTHER" id="PTHR43386:SF25">
    <property type="entry name" value="PEPTIDE ABC TRANSPORTER PERMEASE PROTEIN"/>
    <property type="match status" value="1"/>
</dbReference>
<feature type="transmembrane region" description="Helical" evidence="7">
    <location>
        <begin position="98"/>
        <end position="123"/>
    </location>
</feature>
<accession>A0AA97FGT8</accession>
<dbReference type="EMBL" id="CP118157">
    <property type="protein sequence ID" value="WOF22913.1"/>
    <property type="molecule type" value="Genomic_DNA"/>
</dbReference>
<dbReference type="PANTHER" id="PTHR43386">
    <property type="entry name" value="OLIGOPEPTIDE TRANSPORT SYSTEM PERMEASE PROTEIN APPC"/>
    <property type="match status" value="1"/>
</dbReference>
<dbReference type="AlphaFoldDB" id="A0AA97FGT8"/>
<evidence type="ECO:0000313" key="9">
    <source>
        <dbReference type="EMBL" id="WOF22913.1"/>
    </source>
</evidence>
<comment type="subcellular location">
    <subcellularLocation>
        <location evidence="1 7">Cell membrane</location>
        <topology evidence="1 7">Multi-pass membrane protein</topology>
    </subcellularLocation>
</comment>
<feature type="domain" description="ABC transmembrane type-1" evidence="8">
    <location>
        <begin position="96"/>
        <end position="285"/>
    </location>
</feature>
<gene>
    <name evidence="9" type="ORF">N8K70_16195</name>
</gene>
<feature type="transmembrane region" description="Helical" evidence="7">
    <location>
        <begin position="30"/>
        <end position="52"/>
    </location>
</feature>
<reference evidence="9 10" key="1">
    <citation type="submission" date="2023-02" db="EMBL/GenBank/DDBJ databases">
        <title>Microbacterium betulae sp. nov., isolated from birch wood.</title>
        <authorList>
            <person name="Pasciak M."/>
            <person name="Pawlik K.J."/>
            <person name="Martynowski D."/>
            <person name="Laczmanski L."/>
            <person name="Ciekot J."/>
            <person name="Szponar B."/>
            <person name="Wojcik-Fatla A."/>
            <person name="Mackiewicz B."/>
            <person name="Farian E."/>
            <person name="Cholewa G."/>
            <person name="Cholewa A."/>
            <person name="Dutkiewicz J."/>
        </authorList>
    </citation>
    <scope>NUCLEOTIDE SEQUENCE [LARGE SCALE GENOMIC DNA]</scope>
    <source>
        <strain evidence="9 10">AB</strain>
    </source>
</reference>
<organism evidence="9 10">
    <name type="scientific">Microbacterium betulae</name>
    <dbReference type="NCBI Taxonomy" id="2981139"/>
    <lineage>
        <taxon>Bacteria</taxon>
        <taxon>Bacillati</taxon>
        <taxon>Actinomycetota</taxon>
        <taxon>Actinomycetes</taxon>
        <taxon>Micrococcales</taxon>
        <taxon>Microbacteriaceae</taxon>
        <taxon>Microbacterium</taxon>
    </lineage>
</organism>
<keyword evidence="2 7" id="KW-0813">Transport</keyword>
<evidence type="ECO:0000256" key="7">
    <source>
        <dbReference type="RuleBase" id="RU363032"/>
    </source>
</evidence>